<comment type="caution">
    <text evidence="5">The sequence shown here is derived from an EMBL/GenBank/DDBJ whole genome shotgun (WGS) entry which is preliminary data.</text>
</comment>
<name>A0A2N1PK56_9BACT</name>
<dbReference type="InterPro" id="IPR050498">
    <property type="entry name" value="Ycf3"/>
</dbReference>
<proteinExistence type="predicted"/>
<evidence type="ECO:0000313" key="6">
    <source>
        <dbReference type="Proteomes" id="UP000233256"/>
    </source>
</evidence>
<gene>
    <name evidence="5" type="ORF">CVV64_17535</name>
</gene>
<feature type="transmembrane region" description="Helical" evidence="4">
    <location>
        <begin position="20"/>
        <end position="38"/>
    </location>
</feature>
<organism evidence="5 6">
    <name type="scientific">Candidatus Wallbacteria bacterium HGW-Wallbacteria-1</name>
    <dbReference type="NCBI Taxonomy" id="2013854"/>
    <lineage>
        <taxon>Bacteria</taxon>
        <taxon>Candidatus Walliibacteriota</taxon>
    </lineage>
</organism>
<feature type="repeat" description="TPR" evidence="3">
    <location>
        <begin position="422"/>
        <end position="455"/>
    </location>
</feature>
<dbReference type="PROSITE" id="PS50293">
    <property type="entry name" value="TPR_REGION"/>
    <property type="match status" value="1"/>
</dbReference>
<feature type="repeat" description="TPR" evidence="3">
    <location>
        <begin position="557"/>
        <end position="590"/>
    </location>
</feature>
<feature type="repeat" description="TPR" evidence="3">
    <location>
        <begin position="489"/>
        <end position="522"/>
    </location>
</feature>
<dbReference type="SUPFAM" id="SSF48452">
    <property type="entry name" value="TPR-like"/>
    <property type="match status" value="1"/>
</dbReference>
<feature type="repeat" description="TPR" evidence="3">
    <location>
        <begin position="320"/>
        <end position="353"/>
    </location>
</feature>
<dbReference type="Gene3D" id="1.25.40.10">
    <property type="entry name" value="Tetratricopeptide repeat domain"/>
    <property type="match status" value="2"/>
</dbReference>
<evidence type="ECO:0000256" key="1">
    <source>
        <dbReference type="ARBA" id="ARBA00022737"/>
    </source>
</evidence>
<evidence type="ECO:0000256" key="2">
    <source>
        <dbReference type="ARBA" id="ARBA00022803"/>
    </source>
</evidence>
<dbReference type="AlphaFoldDB" id="A0A2N1PK56"/>
<dbReference type="EMBL" id="PGXC01000036">
    <property type="protein sequence ID" value="PKK88724.1"/>
    <property type="molecule type" value="Genomic_DNA"/>
</dbReference>
<dbReference type="Pfam" id="PF14559">
    <property type="entry name" value="TPR_19"/>
    <property type="match status" value="1"/>
</dbReference>
<evidence type="ECO:0000256" key="4">
    <source>
        <dbReference type="SAM" id="Phobius"/>
    </source>
</evidence>
<dbReference type="Proteomes" id="UP000233256">
    <property type="component" value="Unassembled WGS sequence"/>
</dbReference>
<dbReference type="SMART" id="SM00028">
    <property type="entry name" value="TPR"/>
    <property type="match status" value="9"/>
</dbReference>
<dbReference type="PANTHER" id="PTHR44858:SF1">
    <property type="entry name" value="UDP-N-ACETYLGLUCOSAMINE--PEPTIDE N-ACETYLGLUCOSAMINYLTRANSFERASE SPINDLY-RELATED"/>
    <property type="match status" value="1"/>
</dbReference>
<dbReference type="InterPro" id="IPR019734">
    <property type="entry name" value="TPR_rpt"/>
</dbReference>
<dbReference type="GO" id="GO:0009279">
    <property type="term" value="C:cell outer membrane"/>
    <property type="evidence" value="ECO:0007669"/>
    <property type="project" value="TreeGrafter"/>
</dbReference>
<feature type="repeat" description="TPR" evidence="3">
    <location>
        <begin position="354"/>
        <end position="387"/>
    </location>
</feature>
<protein>
    <submittedName>
        <fullName evidence="5">Uncharacterized protein</fullName>
    </submittedName>
</protein>
<dbReference type="PROSITE" id="PS50005">
    <property type="entry name" value="TPR"/>
    <property type="match status" value="5"/>
</dbReference>
<dbReference type="SUPFAM" id="SSF81901">
    <property type="entry name" value="HCP-like"/>
    <property type="match status" value="1"/>
</dbReference>
<evidence type="ECO:0000313" key="5">
    <source>
        <dbReference type="EMBL" id="PKK88724.1"/>
    </source>
</evidence>
<evidence type="ECO:0000256" key="3">
    <source>
        <dbReference type="PROSITE-ProRule" id="PRU00339"/>
    </source>
</evidence>
<dbReference type="Pfam" id="PF13432">
    <property type="entry name" value="TPR_16"/>
    <property type="match status" value="2"/>
</dbReference>
<sequence length="941" mass="104743">MSMLSKCSRGQKLNSAGCAINRIIVLQMVIIVLLFGYVEPSLAVNSIIPLDSWIYGAFESLAVKDLLTGAERQFRRGFEMDRTEGAVYTVLALSNMKDGDFSNAVSIGLELEDLKKLQRLVVEFSKEIPVRFPGMLDGITIRVIALDRAVKGEEARIESIRKGTAMAKDELSPAADTDRLPFVVHDAFAEAARLYGQGDIRGALVQINRVLDREHDNPQALMIQGNLLAESGDTIRAREAYRLILARDPSYVEARMARASLLAAERDWEGAREELRKALESDPNLLDARFQLALILANSGDYLKSIIEYKAVIEKDPFNIQAHTGLGVVYGLKSDAARSGMMFRKAIALDPGKAYVRLEYARTLARLGDYSEAREQIEKAIALDPADRESLRLKARILELAGNGAAALNAYLALLRVYPSDTEALSAIAANYLATGDAPRARETYEMILSLVPGDRDAMTGYGKTLIHLGEYGVARAQFERVLQVEQRADALVGIGDAMLWMGSEKRAMENYSRALQLEPDNLMAAFGLATAAMLGGHWHTARLNFELAKRISPDAAFIYSDMGNMYAYLGMFNKAKANLSQALKLLAERVGPPVTSGVGRMSELVRAGGGSSDWEFSEPRAREFGVAATGGILSEVESADDPEDTIRFTHATQRKATSRTRFENVLEGYLNDSLSYRSMMDYRLFQLQGSEDSSRNVGMAFDYRLGMYTTLGLGLDFDSSEHATSRNRMAAEMSYDRGAFSLNVFYREEGLEEDIYESLADIDRKTMGVELRYLLNPSFTLALKPMWEAFDTPANHWGNGVYSQESNRRSAFDISLKYRPMSLRNTTLTWIVSDASFDSELDQSNLQYYYFTPASEKGVSMGINYDWRGSDQMKWGAGYIYHRDRYTFLSSTLSAATNGLSAYFTRKIGGHSELGFKYSFEKTRDADPVSVIDTTLNLRF</sequence>
<keyword evidence="4" id="KW-0812">Transmembrane</keyword>
<dbReference type="GO" id="GO:0046813">
    <property type="term" value="P:receptor-mediated virion attachment to host cell"/>
    <property type="evidence" value="ECO:0007669"/>
    <property type="project" value="TreeGrafter"/>
</dbReference>
<keyword evidence="4" id="KW-1133">Transmembrane helix</keyword>
<dbReference type="SUPFAM" id="SSF56935">
    <property type="entry name" value="Porins"/>
    <property type="match status" value="1"/>
</dbReference>
<dbReference type="PANTHER" id="PTHR44858">
    <property type="entry name" value="TETRATRICOPEPTIDE REPEAT PROTEIN 6"/>
    <property type="match status" value="1"/>
</dbReference>
<accession>A0A2N1PK56</accession>
<reference evidence="5 6" key="1">
    <citation type="journal article" date="2017" name="ISME J.">
        <title>Potential for microbial H2 and metal transformations associated with novel bacteria and archaea in deep terrestrial subsurface sediments.</title>
        <authorList>
            <person name="Hernsdorf A.W."/>
            <person name="Amano Y."/>
            <person name="Miyakawa K."/>
            <person name="Ise K."/>
            <person name="Suzuki Y."/>
            <person name="Anantharaman K."/>
            <person name="Probst A."/>
            <person name="Burstein D."/>
            <person name="Thomas B.C."/>
            <person name="Banfield J.F."/>
        </authorList>
    </citation>
    <scope>NUCLEOTIDE SEQUENCE [LARGE SCALE GENOMIC DNA]</scope>
    <source>
        <strain evidence="5">HGW-Wallbacteria-1</strain>
    </source>
</reference>
<keyword evidence="2 3" id="KW-0802">TPR repeat</keyword>
<keyword evidence="4" id="KW-0472">Membrane</keyword>
<dbReference type="InterPro" id="IPR011990">
    <property type="entry name" value="TPR-like_helical_dom_sf"/>
</dbReference>
<keyword evidence="1" id="KW-0677">Repeat</keyword>